<dbReference type="Proteomes" id="UP001346149">
    <property type="component" value="Unassembled WGS sequence"/>
</dbReference>
<dbReference type="PRINTS" id="PR00066">
    <property type="entry name" value="XRODRMPGMNTG"/>
</dbReference>
<feature type="compositionally biased region" description="Polar residues" evidence="13">
    <location>
        <begin position="1313"/>
        <end position="1329"/>
    </location>
</feature>
<dbReference type="SMART" id="SM00484">
    <property type="entry name" value="XPGI"/>
    <property type="match status" value="1"/>
</dbReference>
<dbReference type="FunFam" id="3.40.50.1010:FF:000029">
    <property type="entry name" value="DNA repair protein UVH3"/>
    <property type="match status" value="1"/>
</dbReference>
<dbReference type="FunFam" id="3.40.50.1010:FF:000031">
    <property type="entry name" value="DNA repair protein UVH3"/>
    <property type="match status" value="1"/>
</dbReference>
<name>A0AAN7M203_TRANT</name>
<dbReference type="PRINTS" id="PR00853">
    <property type="entry name" value="XPGRADSUPER"/>
</dbReference>
<sequence>MMMGWTTAEASGRHLCSCLSRFPPRSGSSSAHGMVGGSGPGKVLPEYKQSGGKQPSGMGVHGLWELLAPVGRRVSVETLAGKKLAIDASIWMIQFMKAMRDDTGEMVKNAHLLGFFRRICKLLFLRTKPVFVFDGGTPALKRRTVIARRKQRENAQAKIRKTAEKLLLNHLKSLRLKELANDIENQRRVNNSQGKNAEPVENEVLDDQSKHKNRVLRGHDQEKLDEMLAASIAAEEDGRLTNRSPTSKGVFSEEEEEDAGLILPEIAGEVDPVSLDALPPNVQMRGISTAKDLENQRVDKGKTILSDEINLRSESEEKEPTSRKHEQERLDAMLAASIASEEGTRFNYASTSAAAVLSDEEDNDTDEEMILPEMPGIVDRQVLDSLPLSMRLDLFSQMKERQMAENRQKYQEVKKAPDKFSELQIQSYLKAVALRREINQVQKAASGIGVGGVRTSRIASEANKEFIFSSSFTGDKDVLASAGIQRGDDVQNSKQTGNYSEYCSTFPFTSITKIVSESASVQSKKALDDGVETFLDEMGHIRVSRVRAMGIRMTRDLQRNLDLMKELEQGQTSSHAEINRSMRDENSSEVSHSDNGKSIDLHGKNESSVLVKESSIRISFEDDGGMNGPDEDEEVFACLVAGNSTTISSAEKFATAMDDSASDVDWEEGNVYTFPQEGEVDTKTVLDKGCIDDKTKVEWEEGTSTCPDGDIFTGASSRVLTSKGSLEEYAELQEALRRSLQDKKHNIASTKDEKQQLHGVHSYEHITSCASPDTVDEQLTLSEDITKLESDVIDGDDSAHGTIILQRDERDLSEGASVQLSKQGNVEKGNLLKNEGLSKSMLPVEPNFDADNLSNITPRNNEVPASAKEPTGISCQISSAMHKNDTVLSRLTSDRVISEAQLESSGYGNDVCCKHIADDSCMNKELRDLQNVETPFIVETNEDVNVDMMKSSLEEEMQRLNQECEKLGNEQKKFERNAESVSSEMFTECQELLQMFGLPYIIAPMEAEAQCAYLEMENLVDGVVTDDSDVFLFGAGSVYKNIFDDRKYVETYFMKDIEKELGLSKEKLIRMALLLGSDYTEGISGIGIVNAVEVLNAFPEEDGLQKFREWIESPDASILGKVNGRTGSTPRKRGSRGTKGATDGIPVMEQNDSCSDLDNIQELKQYFMDRHRNVSKNWHIPPSFPSEIVISAYSSPQVDKSAEPFSWGKPDIFILRKLCWEKFGWSSQKADELLLPVLNEYNKHETQLRLEAFYTFNEKFAKIRSKRITKAVKGMSGRQSSELIDDAAAEDNARNRKKRTGRAGDLQQRKSAKLSNGTEEATAGRVTQRQSRKRKGSRHPMVAEQGQLETTKLAEGSANKISRGNKRGGGRGRSQRGIHSPSISEATFVDGSSDDNELEICDKRLEGLQEVRRSGRNRKAVNYLEDIEGDEGNRSFLQDDSSVQNTDGDRAVGFHPENDSSTKSHPLIQSSSLENLAGGFCTDEDDTEQVGRGDGDDYLRMGGGFCAEDSETDADIEGLGNPMGSLLQSEGEDKGNPKFADMLEDDVVQLTSDELYGPEKVSSPVQHTLEPDKYASTYTPRNANVSCDSDNNNVKGDQQISLRTSFSAMPFLRRKRKNS</sequence>
<dbReference type="SMART" id="SM00279">
    <property type="entry name" value="HhH2"/>
    <property type="match status" value="1"/>
</dbReference>
<feature type="region of interest" description="Disordered" evidence="13">
    <location>
        <begin position="307"/>
        <end position="326"/>
    </location>
</feature>
<evidence type="ECO:0000256" key="5">
    <source>
        <dbReference type="ARBA" id="ARBA00022723"/>
    </source>
</evidence>
<feature type="region of interest" description="Disordered" evidence="13">
    <location>
        <begin position="1121"/>
        <end position="1144"/>
    </location>
</feature>
<feature type="compositionally biased region" description="Basic and acidic residues" evidence="13">
    <location>
        <begin position="577"/>
        <end position="604"/>
    </location>
</feature>
<evidence type="ECO:0000256" key="2">
    <source>
        <dbReference type="ARBA" id="ARBA00004123"/>
    </source>
</evidence>
<evidence type="ECO:0000256" key="7">
    <source>
        <dbReference type="ARBA" id="ARBA00022763"/>
    </source>
</evidence>
<dbReference type="InterPro" id="IPR029060">
    <property type="entry name" value="PIN-like_dom_sf"/>
</dbReference>
<keyword evidence="6" id="KW-0255">Endonuclease</keyword>
<keyword evidence="7" id="KW-0227">DNA damage</keyword>
<feature type="region of interest" description="Disordered" evidence="13">
    <location>
        <begin position="567"/>
        <end position="604"/>
    </location>
</feature>
<organism evidence="16 17">
    <name type="scientific">Trapa natans</name>
    <name type="common">Water chestnut</name>
    <dbReference type="NCBI Taxonomy" id="22666"/>
    <lineage>
        <taxon>Eukaryota</taxon>
        <taxon>Viridiplantae</taxon>
        <taxon>Streptophyta</taxon>
        <taxon>Embryophyta</taxon>
        <taxon>Tracheophyta</taxon>
        <taxon>Spermatophyta</taxon>
        <taxon>Magnoliopsida</taxon>
        <taxon>eudicotyledons</taxon>
        <taxon>Gunneridae</taxon>
        <taxon>Pentapetalae</taxon>
        <taxon>rosids</taxon>
        <taxon>malvids</taxon>
        <taxon>Myrtales</taxon>
        <taxon>Lythraceae</taxon>
        <taxon>Trapa</taxon>
    </lineage>
</organism>
<evidence type="ECO:0000259" key="15">
    <source>
        <dbReference type="SMART" id="SM00485"/>
    </source>
</evidence>
<dbReference type="GO" id="GO:0006289">
    <property type="term" value="P:nucleotide-excision repair"/>
    <property type="evidence" value="ECO:0007669"/>
    <property type="project" value="InterPro"/>
</dbReference>
<keyword evidence="5" id="KW-0479">Metal-binding</keyword>
<evidence type="ECO:0000313" key="16">
    <source>
        <dbReference type="EMBL" id="KAK4797565.1"/>
    </source>
</evidence>
<keyword evidence="4" id="KW-0540">Nuclease</keyword>
<dbReference type="GO" id="GO:0016788">
    <property type="term" value="F:hydrolase activity, acting on ester bonds"/>
    <property type="evidence" value="ECO:0007669"/>
    <property type="project" value="InterPro"/>
</dbReference>
<dbReference type="PROSITE" id="PS00842">
    <property type="entry name" value="XPG_2"/>
    <property type="match status" value="1"/>
</dbReference>
<protein>
    <recommendedName>
        <fullName evidence="18">DNA repair protein UVH3</fullName>
    </recommendedName>
</protein>
<evidence type="ECO:0000256" key="13">
    <source>
        <dbReference type="SAM" id="MobiDB-lite"/>
    </source>
</evidence>
<feature type="region of interest" description="Disordered" evidence="13">
    <location>
        <begin position="1271"/>
        <end position="1394"/>
    </location>
</feature>
<evidence type="ECO:0000256" key="8">
    <source>
        <dbReference type="ARBA" id="ARBA00022801"/>
    </source>
</evidence>
<dbReference type="Pfam" id="PF00752">
    <property type="entry name" value="XPG_N"/>
    <property type="match status" value="1"/>
</dbReference>
<keyword evidence="10" id="KW-0234">DNA repair</keyword>
<feature type="region of interest" description="Disordered" evidence="13">
    <location>
        <begin position="185"/>
        <end position="220"/>
    </location>
</feature>
<comment type="cofactor">
    <cofactor evidence="1">
        <name>Mg(2+)</name>
        <dbReference type="ChEBI" id="CHEBI:18420"/>
    </cofactor>
</comment>
<keyword evidence="11" id="KW-0539">Nucleus</keyword>
<keyword evidence="8" id="KW-0378">Hydrolase</keyword>
<gene>
    <name evidence="16" type="ORF">SAY86_029891</name>
</gene>
<dbReference type="EMBL" id="JAXQNO010000005">
    <property type="protein sequence ID" value="KAK4797565.1"/>
    <property type="molecule type" value="Genomic_DNA"/>
</dbReference>
<dbReference type="PANTHER" id="PTHR16171">
    <property type="entry name" value="DNA REPAIR PROTEIN COMPLEMENTING XP-G CELLS-RELATED"/>
    <property type="match status" value="1"/>
</dbReference>
<proteinExistence type="inferred from homology"/>
<feature type="compositionally biased region" description="Basic residues" evidence="13">
    <location>
        <begin position="1363"/>
        <end position="1376"/>
    </location>
</feature>
<evidence type="ECO:0000256" key="6">
    <source>
        <dbReference type="ARBA" id="ARBA00022759"/>
    </source>
</evidence>
<evidence type="ECO:0000256" key="9">
    <source>
        <dbReference type="ARBA" id="ARBA00022842"/>
    </source>
</evidence>
<dbReference type="Gene3D" id="3.40.50.1010">
    <property type="entry name" value="5'-nuclease"/>
    <property type="match status" value="2"/>
</dbReference>
<evidence type="ECO:0000259" key="14">
    <source>
        <dbReference type="SMART" id="SM00484"/>
    </source>
</evidence>
<dbReference type="InterPro" id="IPR001044">
    <property type="entry name" value="XPG/Rad2_eukaryotes"/>
</dbReference>
<feature type="coiled-coil region" evidence="12">
    <location>
        <begin position="950"/>
        <end position="984"/>
    </location>
</feature>
<feature type="compositionally biased region" description="Basic and acidic residues" evidence="13">
    <location>
        <begin position="309"/>
        <end position="326"/>
    </location>
</feature>
<dbReference type="PANTHER" id="PTHR16171:SF7">
    <property type="entry name" value="DNA REPAIR PROTEIN RAD2"/>
    <property type="match status" value="1"/>
</dbReference>
<dbReference type="InterPro" id="IPR036279">
    <property type="entry name" value="5-3_exonuclease_C_sf"/>
</dbReference>
<feature type="region of interest" description="Disordered" evidence="13">
    <location>
        <begin position="849"/>
        <end position="869"/>
    </location>
</feature>
<feature type="region of interest" description="Disordered" evidence="13">
    <location>
        <begin position="1514"/>
        <end position="1538"/>
    </location>
</feature>
<comment type="caution">
    <text evidence="16">The sequence shown here is derived from an EMBL/GenBank/DDBJ whole genome shotgun (WGS) entry which is preliminary data.</text>
</comment>
<dbReference type="Gene3D" id="1.10.150.20">
    <property type="entry name" value="5' to 3' exonuclease, C-terminal subdomain"/>
    <property type="match status" value="1"/>
</dbReference>
<dbReference type="GO" id="GO:0004520">
    <property type="term" value="F:DNA endonuclease activity"/>
    <property type="evidence" value="ECO:0007669"/>
    <property type="project" value="TreeGrafter"/>
</dbReference>
<feature type="region of interest" description="Disordered" evidence="13">
    <location>
        <begin position="235"/>
        <end position="255"/>
    </location>
</feature>
<comment type="similarity">
    <text evidence="3">Belongs to the XPG/RAD2 endonuclease family. XPG subfamily.</text>
</comment>
<feature type="domain" description="XPG-I" evidence="14">
    <location>
        <begin position="994"/>
        <end position="1063"/>
    </location>
</feature>
<evidence type="ECO:0000256" key="10">
    <source>
        <dbReference type="ARBA" id="ARBA00023204"/>
    </source>
</evidence>
<feature type="region of interest" description="Disordered" evidence="13">
    <location>
        <begin position="1556"/>
        <end position="1600"/>
    </location>
</feature>
<dbReference type="SUPFAM" id="SSF88723">
    <property type="entry name" value="PIN domain-like"/>
    <property type="match status" value="1"/>
</dbReference>
<dbReference type="Pfam" id="PF00867">
    <property type="entry name" value="XPG_I"/>
    <property type="match status" value="1"/>
</dbReference>
<evidence type="ECO:0000256" key="4">
    <source>
        <dbReference type="ARBA" id="ARBA00022722"/>
    </source>
</evidence>
<dbReference type="GO" id="GO:0005634">
    <property type="term" value="C:nucleus"/>
    <property type="evidence" value="ECO:0007669"/>
    <property type="project" value="UniProtKB-SubCell"/>
</dbReference>
<keyword evidence="17" id="KW-1185">Reference proteome</keyword>
<dbReference type="FunFam" id="1.10.150.20:FF:000050">
    <property type="entry name" value="DNA repair protein UVH3"/>
    <property type="match status" value="1"/>
</dbReference>
<dbReference type="InterPro" id="IPR006086">
    <property type="entry name" value="XPG-I_dom"/>
</dbReference>
<evidence type="ECO:0000256" key="12">
    <source>
        <dbReference type="SAM" id="Coils"/>
    </source>
</evidence>
<dbReference type="CDD" id="cd09868">
    <property type="entry name" value="PIN_XPG_RAD2"/>
    <property type="match status" value="2"/>
</dbReference>
<keyword evidence="12" id="KW-0175">Coiled coil</keyword>
<reference evidence="16 17" key="1">
    <citation type="journal article" date="2023" name="Hortic Res">
        <title>Pangenome of water caltrop reveals structural variations and asymmetric subgenome divergence after allopolyploidization.</title>
        <authorList>
            <person name="Zhang X."/>
            <person name="Chen Y."/>
            <person name="Wang L."/>
            <person name="Yuan Y."/>
            <person name="Fang M."/>
            <person name="Shi L."/>
            <person name="Lu R."/>
            <person name="Comes H.P."/>
            <person name="Ma Y."/>
            <person name="Chen Y."/>
            <person name="Huang G."/>
            <person name="Zhou Y."/>
            <person name="Zheng Z."/>
            <person name="Qiu Y."/>
        </authorList>
    </citation>
    <scope>NUCLEOTIDE SEQUENCE [LARGE SCALE GENOMIC DNA]</scope>
    <source>
        <strain evidence="16">F231</strain>
    </source>
</reference>
<dbReference type="CDD" id="cd09904">
    <property type="entry name" value="H3TH_XPG"/>
    <property type="match status" value="1"/>
</dbReference>
<dbReference type="InterPro" id="IPR006084">
    <property type="entry name" value="XPG/Rad2"/>
</dbReference>
<dbReference type="PROSITE" id="PS00841">
    <property type="entry name" value="XPG_1"/>
    <property type="match status" value="1"/>
</dbReference>
<feature type="compositionally biased region" description="Polar residues" evidence="13">
    <location>
        <begin position="1576"/>
        <end position="1600"/>
    </location>
</feature>
<dbReference type="GO" id="GO:0003697">
    <property type="term" value="F:single-stranded DNA binding"/>
    <property type="evidence" value="ECO:0007669"/>
    <property type="project" value="InterPro"/>
</dbReference>
<evidence type="ECO:0000256" key="1">
    <source>
        <dbReference type="ARBA" id="ARBA00001946"/>
    </source>
</evidence>
<evidence type="ECO:0000313" key="17">
    <source>
        <dbReference type="Proteomes" id="UP001346149"/>
    </source>
</evidence>
<accession>A0AAN7M203</accession>
<dbReference type="InterPro" id="IPR019974">
    <property type="entry name" value="XPG_CS"/>
</dbReference>
<comment type="subcellular location">
    <subcellularLocation>
        <location evidence="2">Nucleus</location>
    </subcellularLocation>
</comment>
<feature type="region of interest" description="Disordered" evidence="13">
    <location>
        <begin position="1477"/>
        <end position="1496"/>
    </location>
</feature>
<feature type="coiled-coil region" evidence="12">
    <location>
        <begin position="726"/>
        <end position="753"/>
    </location>
</feature>
<dbReference type="SUPFAM" id="SSF47807">
    <property type="entry name" value="5' to 3' exonuclease, C-terminal subdomain"/>
    <property type="match status" value="1"/>
</dbReference>
<evidence type="ECO:0008006" key="18">
    <source>
        <dbReference type="Google" id="ProtNLM"/>
    </source>
</evidence>
<keyword evidence="9" id="KW-0460">Magnesium</keyword>
<evidence type="ECO:0000256" key="11">
    <source>
        <dbReference type="ARBA" id="ARBA00023242"/>
    </source>
</evidence>
<dbReference type="GO" id="GO:0046872">
    <property type="term" value="F:metal ion binding"/>
    <property type="evidence" value="ECO:0007669"/>
    <property type="project" value="UniProtKB-KW"/>
</dbReference>
<dbReference type="SMART" id="SM00485">
    <property type="entry name" value="XPGN"/>
    <property type="match status" value="1"/>
</dbReference>
<evidence type="ECO:0000256" key="3">
    <source>
        <dbReference type="ARBA" id="ARBA00005283"/>
    </source>
</evidence>
<dbReference type="InterPro" id="IPR008918">
    <property type="entry name" value="HhH2"/>
</dbReference>
<feature type="domain" description="XPG N-terminal" evidence="15">
    <location>
        <begin position="58"/>
        <end position="155"/>
    </location>
</feature>
<dbReference type="InterPro" id="IPR006085">
    <property type="entry name" value="XPG_DNA_repair_N"/>
</dbReference>